<dbReference type="Proteomes" id="UP001203207">
    <property type="component" value="Unassembled WGS sequence"/>
</dbReference>
<dbReference type="EMBL" id="JAKRVX010000001">
    <property type="protein sequence ID" value="MCL9816103.1"/>
    <property type="molecule type" value="Genomic_DNA"/>
</dbReference>
<proteinExistence type="predicted"/>
<dbReference type="RefSeq" id="WP_174652386.1">
    <property type="nucleotide sequence ID" value="NZ_JAKRVX010000001.1"/>
</dbReference>
<reference evidence="2" key="2">
    <citation type="submission" date="2022-02" db="EMBL/GenBank/DDBJ databases">
        <authorList>
            <person name="Elcheninov A.G."/>
            <person name="Sorokin D.Y."/>
            <person name="Kublanov I.V."/>
        </authorList>
    </citation>
    <scope>NUCLEOTIDE SEQUENCE</scope>
    <source>
        <strain evidence="2">AArc-St2</strain>
    </source>
</reference>
<protein>
    <recommendedName>
        <fullName evidence="1">DUF7130 domain-containing protein</fullName>
    </recommendedName>
</protein>
<dbReference type="Gene3D" id="2.20.28.10">
    <property type="match status" value="1"/>
</dbReference>
<evidence type="ECO:0000259" key="1">
    <source>
        <dbReference type="Pfam" id="PF23458"/>
    </source>
</evidence>
<evidence type="ECO:0000313" key="2">
    <source>
        <dbReference type="EMBL" id="MCL9816103.1"/>
    </source>
</evidence>
<feature type="domain" description="DUF7130" evidence="1">
    <location>
        <begin position="14"/>
        <end position="97"/>
    </location>
</feature>
<organism evidence="2 3">
    <name type="scientific">Natronocalculus amylovorans</name>
    <dbReference type="NCBI Taxonomy" id="2917812"/>
    <lineage>
        <taxon>Archaea</taxon>
        <taxon>Methanobacteriati</taxon>
        <taxon>Methanobacteriota</taxon>
        <taxon>Stenosarchaea group</taxon>
        <taxon>Halobacteria</taxon>
        <taxon>Halobacteriales</taxon>
        <taxon>Haloferacaceae</taxon>
        <taxon>Natronocalculus</taxon>
    </lineage>
</organism>
<name>A0AAE3K7K5_9EURY</name>
<accession>A0AAE3K7K5</accession>
<evidence type="ECO:0000313" key="3">
    <source>
        <dbReference type="Proteomes" id="UP001203207"/>
    </source>
</evidence>
<keyword evidence="3" id="KW-1185">Reference proteome</keyword>
<comment type="caution">
    <text evidence="2">The sequence shown here is derived from an EMBL/GenBank/DDBJ whole genome shotgun (WGS) entry which is preliminary data.</text>
</comment>
<dbReference type="SUPFAM" id="SSF57802">
    <property type="entry name" value="Rubredoxin-like"/>
    <property type="match status" value="1"/>
</dbReference>
<gene>
    <name evidence="2" type="ORF">AArcSt2_04020</name>
</gene>
<sequence>MSNATETIELELRDTVYDADGTELGVVRGFDDAGFYVAANAHVETISADRTPGSSVGEAYLMWRCWECGEMGELDTLPESCPACGARKEELYYWTED</sequence>
<dbReference type="InterPro" id="IPR055554">
    <property type="entry name" value="DUF7130"/>
</dbReference>
<dbReference type="AlphaFoldDB" id="A0AAE3K7K5"/>
<reference evidence="2" key="1">
    <citation type="journal article" date="2022" name="Syst. Appl. Microbiol.">
        <title>Natronocalculus amylovorans gen. nov., sp. nov., and Natranaeroarchaeum aerophilus sp. nov., dominant culturable amylolytic natronoarchaea from hypersaline soda lakes in southwestern Siberia.</title>
        <authorList>
            <person name="Sorokin D.Y."/>
            <person name="Elcheninov A.G."/>
            <person name="Khizhniak T.V."/>
            <person name="Koenen M."/>
            <person name="Bale N.J."/>
            <person name="Damste J.S.S."/>
            <person name="Kublanov I.V."/>
        </authorList>
    </citation>
    <scope>NUCLEOTIDE SEQUENCE</scope>
    <source>
        <strain evidence="2">AArc-St2</strain>
    </source>
</reference>
<dbReference type="Pfam" id="PF23458">
    <property type="entry name" value="DUF7130"/>
    <property type="match status" value="1"/>
</dbReference>